<proteinExistence type="predicted"/>
<evidence type="ECO:0000256" key="1">
    <source>
        <dbReference type="SAM" id="MobiDB-lite"/>
    </source>
</evidence>
<evidence type="ECO:0000313" key="2">
    <source>
        <dbReference type="EMBL" id="GFH25451.1"/>
    </source>
</evidence>
<protein>
    <submittedName>
        <fullName evidence="2">Uncharacterized protein</fullName>
    </submittedName>
</protein>
<evidence type="ECO:0000313" key="3">
    <source>
        <dbReference type="Proteomes" id="UP000485058"/>
    </source>
</evidence>
<organism evidence="2 3">
    <name type="scientific">Haematococcus lacustris</name>
    <name type="common">Green alga</name>
    <name type="synonym">Haematococcus pluvialis</name>
    <dbReference type="NCBI Taxonomy" id="44745"/>
    <lineage>
        <taxon>Eukaryota</taxon>
        <taxon>Viridiplantae</taxon>
        <taxon>Chlorophyta</taxon>
        <taxon>core chlorophytes</taxon>
        <taxon>Chlorophyceae</taxon>
        <taxon>CS clade</taxon>
        <taxon>Chlamydomonadales</taxon>
        <taxon>Haematococcaceae</taxon>
        <taxon>Haematococcus</taxon>
    </lineage>
</organism>
<feature type="non-terminal residue" evidence="2">
    <location>
        <position position="121"/>
    </location>
</feature>
<dbReference type="EMBL" id="BLLF01002818">
    <property type="protein sequence ID" value="GFH25451.1"/>
    <property type="molecule type" value="Genomic_DNA"/>
</dbReference>
<gene>
    <name evidence="2" type="ORF">HaLaN_23413</name>
</gene>
<feature type="non-terminal residue" evidence="2">
    <location>
        <position position="1"/>
    </location>
</feature>
<accession>A0A699ZSY7</accession>
<sequence length="121" mass="12826">SAFKASTDARSLRCIASLSRTYPGTGQLALAKWEAMNSLVSFMSVLTAPGKTNEVVHKDLREVRSASTSVQGQGCQRHRHRPIPAWHQPGADGGGRHVDGLASFLPGAVQGPEVYPTGAAF</sequence>
<dbReference type="Proteomes" id="UP000485058">
    <property type="component" value="Unassembled WGS sequence"/>
</dbReference>
<reference evidence="2 3" key="1">
    <citation type="submission" date="2020-02" db="EMBL/GenBank/DDBJ databases">
        <title>Draft genome sequence of Haematococcus lacustris strain NIES-144.</title>
        <authorList>
            <person name="Morimoto D."/>
            <person name="Nakagawa S."/>
            <person name="Yoshida T."/>
            <person name="Sawayama S."/>
        </authorList>
    </citation>
    <scope>NUCLEOTIDE SEQUENCE [LARGE SCALE GENOMIC DNA]</scope>
    <source>
        <strain evidence="2 3">NIES-144</strain>
    </source>
</reference>
<name>A0A699ZSY7_HAELA</name>
<dbReference type="AlphaFoldDB" id="A0A699ZSY7"/>
<comment type="caution">
    <text evidence="2">The sequence shown here is derived from an EMBL/GenBank/DDBJ whole genome shotgun (WGS) entry which is preliminary data.</text>
</comment>
<feature type="region of interest" description="Disordered" evidence="1">
    <location>
        <begin position="66"/>
        <end position="96"/>
    </location>
</feature>
<keyword evidence="3" id="KW-1185">Reference proteome</keyword>